<evidence type="ECO:0000313" key="2">
    <source>
        <dbReference type="EMBL" id="KAH0236180.1"/>
    </source>
</evidence>
<comment type="caution">
    <text evidence="2">The sequence shown here is derived from an EMBL/GenBank/DDBJ whole genome shotgun (WGS) entry which is preliminary data.</text>
</comment>
<accession>A0A9P8GPB1</accession>
<sequence>MAPRRWLWPCSDSHVLRLPAYQKPELQACLIHPENPDHILVDDSDDDLDDDFHSAKRRRIESIAHAFLNGQPIYIPSARLKGPFPADKDLSLCHDPLSSPDEQPISPPPVVTADTFIRRRPEHLRPKSVTPDTALTPSKPRQSSPIVVERSISRPQTSLHSPRSAGKKSTRFNVPSSAPSDTNTILPPLPKFVAINKVSLQARDSPNQPPTSTVPSRSLPSPRVRIPDTDFISPSPPPSKDDISPSKAAVLRQRPASLLNKIGKTPSSTHKLPSVKKNKRPIKRVYQAATSFDTTSPFIYRKNAVPSRKASQPIKTKSVEPEEVLVEPAEVRNEPSGTPGHSQHLVLPQKRHHILFESSLNVPNPKQSHGSPIAAGLVPSPDRPRHDVVPAINMSFGQDSFGMDFNLLNGSLPASSRRSNGVNVDANNQNLPPTIVAPNLSAAKALSDTNEAQSGQIEMGEVPLSRSNEEEVSVAHSEEENEDVCGPAANTLSVVAGDLIDQPMQDDIMDDAAEPEDDVAEELPYISTQAAMQDAHRALFDASSPLQPQEEKSELPFETPAKQVTSPPSSPIHTITPFHQFNAELTTDTQAPLPNTQALFDGFYSPIKLSARKPKTTKRASFAPSVILEDVDDTVTSIFDFPDDHIVRENNEPEIGAEQDDAPTIINHGVSLVQGPPAPTEPQNQANPSSPGDVTRSPVSPANRSVSPDFILSQRTEPSTRESAGHALPALRQDSVSLSEVLSFVSQRRGIDVDTLLSQATPTSSSRSLDKTKRTSARSSGTKPRSSLSRPRSSQLRHSLPEKRVGQRRSTRLSLSQPNLQLDGADDDSDTEIDIDGPPATQPNLGFTGSFALASFDVPDGSSTIPDPSLAFNHAQQNATPDSEKPAFTPGSAPQSTGQMSSYQHAQKQYSSLTDLDSTMPDLPQTFLPPVR</sequence>
<feature type="compositionally biased region" description="Polar residues" evidence="1">
    <location>
        <begin position="201"/>
        <end position="219"/>
    </location>
</feature>
<reference evidence="2" key="2">
    <citation type="submission" date="2021-08" db="EMBL/GenBank/DDBJ databases">
        <authorList>
            <person name="Gostincar C."/>
            <person name="Sun X."/>
            <person name="Song Z."/>
            <person name="Gunde-Cimerman N."/>
        </authorList>
    </citation>
    <scope>NUCLEOTIDE SEQUENCE</scope>
    <source>
        <strain evidence="2">EXF-8016</strain>
    </source>
</reference>
<feature type="compositionally biased region" description="Low complexity" evidence="1">
    <location>
        <begin position="784"/>
        <end position="798"/>
    </location>
</feature>
<feature type="region of interest" description="Disordered" evidence="1">
    <location>
        <begin position="756"/>
        <end position="932"/>
    </location>
</feature>
<feature type="compositionally biased region" description="Polar residues" evidence="1">
    <location>
        <begin position="171"/>
        <end position="185"/>
    </location>
</feature>
<reference evidence="2" key="1">
    <citation type="journal article" date="2021" name="J Fungi (Basel)">
        <title>Virulence traits and population genomics of the black yeast Aureobasidium melanogenum.</title>
        <authorList>
            <person name="Cernosa A."/>
            <person name="Sun X."/>
            <person name="Gostincar C."/>
            <person name="Fang C."/>
            <person name="Gunde-Cimerman N."/>
            <person name="Song Z."/>
        </authorList>
    </citation>
    <scope>NUCLEOTIDE SEQUENCE</scope>
    <source>
        <strain evidence="2">EXF-8016</strain>
    </source>
</reference>
<feature type="compositionally biased region" description="Acidic residues" evidence="1">
    <location>
        <begin position="824"/>
        <end position="835"/>
    </location>
</feature>
<dbReference type="AlphaFoldDB" id="A0A9P8GPB1"/>
<feature type="non-terminal residue" evidence="2">
    <location>
        <position position="932"/>
    </location>
</feature>
<feature type="compositionally biased region" description="Polar residues" evidence="1">
    <location>
        <begin position="892"/>
        <end position="917"/>
    </location>
</feature>
<feature type="region of interest" description="Disordered" evidence="1">
    <location>
        <begin position="201"/>
        <end position="246"/>
    </location>
</feature>
<gene>
    <name evidence="2" type="ORF">KCV03_g439</name>
</gene>
<feature type="compositionally biased region" description="Polar residues" evidence="1">
    <location>
        <begin position="681"/>
        <end position="706"/>
    </location>
</feature>
<evidence type="ECO:0000313" key="3">
    <source>
        <dbReference type="Proteomes" id="UP000767238"/>
    </source>
</evidence>
<name>A0A9P8GPB1_AURME</name>
<feature type="compositionally biased region" description="Basic and acidic residues" evidence="1">
    <location>
        <begin position="116"/>
        <end position="125"/>
    </location>
</feature>
<dbReference type="EMBL" id="JAHFYH010000002">
    <property type="protein sequence ID" value="KAH0236180.1"/>
    <property type="molecule type" value="Genomic_DNA"/>
</dbReference>
<protein>
    <submittedName>
        <fullName evidence="2">Uncharacterized protein</fullName>
    </submittedName>
</protein>
<feature type="compositionally biased region" description="Polar residues" evidence="1">
    <location>
        <begin position="130"/>
        <end position="145"/>
    </location>
</feature>
<feature type="region of interest" description="Disordered" evidence="1">
    <location>
        <begin position="91"/>
        <end position="187"/>
    </location>
</feature>
<organism evidence="2 3">
    <name type="scientific">Aureobasidium melanogenum</name>
    <name type="common">Aureobasidium pullulans var. melanogenum</name>
    <dbReference type="NCBI Taxonomy" id="46634"/>
    <lineage>
        <taxon>Eukaryota</taxon>
        <taxon>Fungi</taxon>
        <taxon>Dikarya</taxon>
        <taxon>Ascomycota</taxon>
        <taxon>Pezizomycotina</taxon>
        <taxon>Dothideomycetes</taxon>
        <taxon>Dothideomycetidae</taxon>
        <taxon>Dothideales</taxon>
        <taxon>Saccotheciaceae</taxon>
        <taxon>Aureobasidium</taxon>
    </lineage>
</organism>
<proteinExistence type="predicted"/>
<feature type="region of interest" description="Disordered" evidence="1">
    <location>
        <begin position="669"/>
        <end position="728"/>
    </location>
</feature>
<feature type="compositionally biased region" description="Polar residues" evidence="1">
    <location>
        <begin position="756"/>
        <end position="767"/>
    </location>
</feature>
<evidence type="ECO:0000256" key="1">
    <source>
        <dbReference type="SAM" id="MobiDB-lite"/>
    </source>
</evidence>
<dbReference type="Proteomes" id="UP000767238">
    <property type="component" value="Unassembled WGS sequence"/>
</dbReference>